<name>A0AAQ3L7J7_9LILI</name>
<organism evidence="4 5">
    <name type="scientific">Canna indica</name>
    <name type="common">Indian-shot</name>
    <dbReference type="NCBI Taxonomy" id="4628"/>
    <lineage>
        <taxon>Eukaryota</taxon>
        <taxon>Viridiplantae</taxon>
        <taxon>Streptophyta</taxon>
        <taxon>Embryophyta</taxon>
        <taxon>Tracheophyta</taxon>
        <taxon>Spermatophyta</taxon>
        <taxon>Magnoliopsida</taxon>
        <taxon>Liliopsida</taxon>
        <taxon>Zingiberales</taxon>
        <taxon>Cannaceae</taxon>
        <taxon>Canna</taxon>
    </lineage>
</organism>
<evidence type="ECO:0000256" key="3">
    <source>
        <dbReference type="SAM" id="MobiDB-lite"/>
    </source>
</evidence>
<evidence type="ECO:0000313" key="4">
    <source>
        <dbReference type="EMBL" id="WOL20213.1"/>
    </source>
</evidence>
<dbReference type="Proteomes" id="UP001327560">
    <property type="component" value="Chromosome 9"/>
</dbReference>
<dbReference type="AlphaFoldDB" id="A0AAQ3L7J7"/>
<reference evidence="4 5" key="1">
    <citation type="submission" date="2023-10" db="EMBL/GenBank/DDBJ databases">
        <title>Chromosome-scale genome assembly provides insights into flower coloration mechanisms of Canna indica.</title>
        <authorList>
            <person name="Li C."/>
        </authorList>
    </citation>
    <scope>NUCLEOTIDE SEQUENCE [LARGE SCALE GENOMIC DNA]</scope>
    <source>
        <tissue evidence="4">Flower</tissue>
    </source>
</reference>
<dbReference type="PANTHER" id="PTHR33172">
    <property type="entry name" value="OS08G0516900 PROTEIN"/>
    <property type="match status" value="1"/>
</dbReference>
<dbReference type="EMBL" id="CP136898">
    <property type="protein sequence ID" value="WOL20213.1"/>
    <property type="molecule type" value="Genomic_DNA"/>
</dbReference>
<evidence type="ECO:0008006" key="6">
    <source>
        <dbReference type="Google" id="ProtNLM"/>
    </source>
</evidence>
<evidence type="ECO:0000313" key="5">
    <source>
        <dbReference type="Proteomes" id="UP001327560"/>
    </source>
</evidence>
<gene>
    <name evidence="4" type="ORF">Cni_G29017</name>
</gene>
<feature type="compositionally biased region" description="Polar residues" evidence="3">
    <location>
        <begin position="186"/>
        <end position="196"/>
    </location>
</feature>
<comment type="subcellular location">
    <subcellularLocation>
        <location evidence="1">Nucleus</location>
    </subcellularLocation>
</comment>
<keyword evidence="2" id="KW-0539">Nucleus</keyword>
<sequence length="252" mass="25898">MSIALEKGSGIGRSGFVRGIAAKCCPIYEVAAAAAEGMGGEEDSSNSSSSIGRNSSAGGSGDGTGSGGEGGTGEEEAEVQSRLKAPLETLDSLEDSLPLRRGISNFYCGKSKSFSSLSDAFALSSKDLAKQENAYTRKRKNLLAFSIMSSKFGNKDQTSMEGGISKKPANSGRSICTPSVISGISGSRMGSENHQGQACLPPRHPQGKSAVGTPAGSPLSSSPHEIFSVPMRSFSLTDLQCVVSASSVSQLR</sequence>
<dbReference type="PANTHER" id="PTHR33172:SF96">
    <property type="entry name" value="PROTEIN OXIDATIVE STRESS 3 LIKE 3"/>
    <property type="match status" value="1"/>
</dbReference>
<feature type="region of interest" description="Disordered" evidence="3">
    <location>
        <begin position="36"/>
        <end position="82"/>
    </location>
</feature>
<protein>
    <recommendedName>
        <fullName evidence="6">MTD1</fullName>
    </recommendedName>
</protein>
<feature type="compositionally biased region" description="Gly residues" evidence="3">
    <location>
        <begin position="58"/>
        <end position="71"/>
    </location>
</feature>
<dbReference type="GO" id="GO:0006950">
    <property type="term" value="P:response to stress"/>
    <property type="evidence" value="ECO:0007669"/>
    <property type="project" value="UniProtKB-ARBA"/>
</dbReference>
<evidence type="ECO:0000256" key="2">
    <source>
        <dbReference type="ARBA" id="ARBA00023242"/>
    </source>
</evidence>
<proteinExistence type="predicted"/>
<dbReference type="InterPro" id="IPR051992">
    <property type="entry name" value="OxStress_Response_Reg"/>
</dbReference>
<feature type="compositionally biased region" description="Low complexity" evidence="3">
    <location>
        <begin position="45"/>
        <end position="57"/>
    </location>
</feature>
<dbReference type="GO" id="GO:0005634">
    <property type="term" value="C:nucleus"/>
    <property type="evidence" value="ECO:0007669"/>
    <property type="project" value="UniProtKB-SubCell"/>
</dbReference>
<accession>A0AAQ3L7J7</accession>
<keyword evidence="5" id="KW-1185">Reference proteome</keyword>
<evidence type="ECO:0000256" key="1">
    <source>
        <dbReference type="ARBA" id="ARBA00004123"/>
    </source>
</evidence>
<feature type="region of interest" description="Disordered" evidence="3">
    <location>
        <begin position="186"/>
        <end position="224"/>
    </location>
</feature>